<dbReference type="EMBL" id="KV454545">
    <property type="protein sequence ID" value="ODV65259.1"/>
    <property type="molecule type" value="Genomic_DNA"/>
</dbReference>
<feature type="compositionally biased region" description="Low complexity" evidence="1">
    <location>
        <begin position="1"/>
        <end position="21"/>
    </location>
</feature>
<organism evidence="2 3">
    <name type="scientific">Hyphopichia burtonii NRRL Y-1933</name>
    <dbReference type="NCBI Taxonomy" id="984485"/>
    <lineage>
        <taxon>Eukaryota</taxon>
        <taxon>Fungi</taxon>
        <taxon>Dikarya</taxon>
        <taxon>Ascomycota</taxon>
        <taxon>Saccharomycotina</taxon>
        <taxon>Pichiomycetes</taxon>
        <taxon>Debaryomycetaceae</taxon>
        <taxon>Hyphopichia</taxon>
    </lineage>
</organism>
<dbReference type="AlphaFoldDB" id="A0A1E4RDA8"/>
<accession>A0A1E4RDA8</accession>
<evidence type="ECO:0000256" key="1">
    <source>
        <dbReference type="SAM" id="MobiDB-lite"/>
    </source>
</evidence>
<keyword evidence="3" id="KW-1185">Reference proteome</keyword>
<evidence type="ECO:0000313" key="3">
    <source>
        <dbReference type="Proteomes" id="UP000095085"/>
    </source>
</evidence>
<dbReference type="RefSeq" id="XP_020074326.1">
    <property type="nucleotide sequence ID" value="XM_020223148.1"/>
</dbReference>
<sequence length="103" mass="11979">MKRSISSYESSQSSLQSPSSKSSKRLRLELEIFDKNIKDIEKMFNFNHISKSVKPPILPSQKVPILKSNNIDLFDIEIDEEIDIKINLENDLKLIDQMILHSY</sequence>
<feature type="region of interest" description="Disordered" evidence="1">
    <location>
        <begin position="1"/>
        <end position="24"/>
    </location>
</feature>
<protein>
    <submittedName>
        <fullName evidence="2">Uncharacterized protein</fullName>
    </submittedName>
</protein>
<evidence type="ECO:0000313" key="2">
    <source>
        <dbReference type="EMBL" id="ODV65259.1"/>
    </source>
</evidence>
<dbReference type="GeneID" id="30997697"/>
<proteinExistence type="predicted"/>
<dbReference type="Proteomes" id="UP000095085">
    <property type="component" value="Unassembled WGS sequence"/>
</dbReference>
<reference evidence="3" key="1">
    <citation type="submission" date="2016-05" db="EMBL/GenBank/DDBJ databases">
        <title>Comparative genomics of biotechnologically important yeasts.</title>
        <authorList>
            <consortium name="DOE Joint Genome Institute"/>
            <person name="Riley R."/>
            <person name="Haridas S."/>
            <person name="Wolfe K.H."/>
            <person name="Lopes M.R."/>
            <person name="Hittinger C.T."/>
            <person name="Goker M."/>
            <person name="Salamov A."/>
            <person name="Wisecaver J."/>
            <person name="Long T.M."/>
            <person name="Aerts A.L."/>
            <person name="Barry K."/>
            <person name="Choi C."/>
            <person name="Clum A."/>
            <person name="Coughlan A.Y."/>
            <person name="Deshpande S."/>
            <person name="Douglass A.P."/>
            <person name="Hanson S.J."/>
            <person name="Klenk H.-P."/>
            <person name="Labutti K."/>
            <person name="Lapidus A."/>
            <person name="Lindquist E."/>
            <person name="Lipzen A."/>
            <person name="Meier-Kolthoff J.P."/>
            <person name="Ohm R.A."/>
            <person name="Otillar R.P."/>
            <person name="Pangilinan J."/>
            <person name="Peng Y."/>
            <person name="Rokas A."/>
            <person name="Rosa C.A."/>
            <person name="Scheuner C."/>
            <person name="Sibirny A.A."/>
            <person name="Slot J.C."/>
            <person name="Stielow J.B."/>
            <person name="Sun H."/>
            <person name="Kurtzman C.P."/>
            <person name="Blackwell M."/>
            <person name="Grigoriev I.V."/>
            <person name="Jeffries T.W."/>
        </authorList>
    </citation>
    <scope>NUCLEOTIDE SEQUENCE [LARGE SCALE GENOMIC DNA]</scope>
    <source>
        <strain evidence="3">NRRL Y-1933</strain>
    </source>
</reference>
<name>A0A1E4RDA8_9ASCO</name>
<gene>
    <name evidence="2" type="ORF">HYPBUDRAFT_232121</name>
</gene>